<dbReference type="SMART" id="SM00091">
    <property type="entry name" value="PAS"/>
    <property type="match status" value="1"/>
</dbReference>
<dbReference type="Pfam" id="PF08448">
    <property type="entry name" value="PAS_4"/>
    <property type="match status" value="1"/>
</dbReference>
<dbReference type="NCBIfam" id="TIGR00254">
    <property type="entry name" value="GGDEF"/>
    <property type="match status" value="1"/>
</dbReference>
<evidence type="ECO:0000259" key="2">
    <source>
        <dbReference type="PROSITE" id="PS50112"/>
    </source>
</evidence>
<dbReference type="EC" id="2.7.7.65" evidence="5"/>
<dbReference type="RefSeq" id="WP_033187699.1">
    <property type="nucleotide sequence ID" value="NZ_JBBMQS010000002.1"/>
</dbReference>
<evidence type="ECO:0000313" key="5">
    <source>
        <dbReference type="EMBL" id="MEM5496641.1"/>
    </source>
</evidence>
<keyword evidence="5" id="KW-0808">Transferase</keyword>
<dbReference type="SUPFAM" id="SSF55073">
    <property type="entry name" value="Nucleotide cyclase"/>
    <property type="match status" value="1"/>
</dbReference>
<keyword evidence="1" id="KW-1133">Transmembrane helix</keyword>
<dbReference type="CDD" id="cd00130">
    <property type="entry name" value="PAS"/>
    <property type="match status" value="1"/>
</dbReference>
<keyword evidence="6" id="KW-1185">Reference proteome</keyword>
<name>A0ABU9ST36_9ALTE</name>
<dbReference type="InterPro" id="IPR003660">
    <property type="entry name" value="HAMP_dom"/>
</dbReference>
<dbReference type="Pfam" id="PF00990">
    <property type="entry name" value="GGDEF"/>
    <property type="match status" value="1"/>
</dbReference>
<proteinExistence type="predicted"/>
<dbReference type="PANTHER" id="PTHR44757:SF2">
    <property type="entry name" value="BIOFILM ARCHITECTURE MAINTENANCE PROTEIN MBAA"/>
    <property type="match status" value="1"/>
</dbReference>
<feature type="domain" description="GGDEF" evidence="4">
    <location>
        <begin position="410"/>
        <end position="546"/>
    </location>
</feature>
<feature type="domain" description="PAS" evidence="2">
    <location>
        <begin position="247"/>
        <end position="283"/>
    </location>
</feature>
<evidence type="ECO:0000256" key="1">
    <source>
        <dbReference type="SAM" id="Phobius"/>
    </source>
</evidence>
<keyword evidence="5" id="KW-0548">Nucleotidyltransferase</keyword>
<comment type="caution">
    <text evidence="5">The sequence shown here is derived from an EMBL/GenBank/DDBJ whole genome shotgun (WGS) entry which is preliminary data.</text>
</comment>
<dbReference type="Proteomes" id="UP001461163">
    <property type="component" value="Unassembled WGS sequence"/>
</dbReference>
<dbReference type="SMART" id="SM00267">
    <property type="entry name" value="GGDEF"/>
    <property type="match status" value="1"/>
</dbReference>
<evidence type="ECO:0000259" key="3">
    <source>
        <dbReference type="PROSITE" id="PS50885"/>
    </source>
</evidence>
<sequence>MSKITRSIRFTGFQMRLLLVIVLGASVFSIGASVAAYYLGQQKAIETSLASLNDLTQAVEKTVAIGAYASDIVLLEEVVEGLARSSLVARVEVYSNNGQILLQSAEVESAANIDSLAARSPYIERALYSPFDAEERIGAIRIFAQPAHIAAASRKEAMTLTVMMIIQASVLALLLYAVVTFLISRPITQLAISLRAMRPGTHERLDIPALHKRDEVGMLMSSANALLDSNAQALERERELRADVEALETQYRQIFDSSSAGIFVLDGNGKLVNSNPTVAKVIGVPLFRLLELQNEDFVKQVFHHAEELQAMQKEATETGETVSKDLELIPRSGGRRWVHCLISVHQAAWRKDNVASQITEGVIYDITERKRAETAVLFKAEHDALTGLKNRAASYELIERFLMESTQESTPLSILGIDLDGFKQINDKYGHEAGDNVLIACAQRMQDAVRRSSDMVGRLGGDEFVVVMQNIGPMDKALYITADALLVALAKPIEIRNGINVSIGASIGIACAPLHGNKRKRLLDMADAAMYEVKRTGKNTYAMAKLNH</sequence>
<dbReference type="PANTHER" id="PTHR44757">
    <property type="entry name" value="DIGUANYLATE CYCLASE DGCP"/>
    <property type="match status" value="1"/>
</dbReference>
<dbReference type="EMBL" id="JBBMQS010000002">
    <property type="protein sequence ID" value="MEM5496641.1"/>
    <property type="molecule type" value="Genomic_DNA"/>
</dbReference>
<feature type="transmembrane region" description="Helical" evidence="1">
    <location>
        <begin position="162"/>
        <end position="183"/>
    </location>
</feature>
<feature type="domain" description="HAMP" evidence="3">
    <location>
        <begin position="181"/>
        <end position="235"/>
    </location>
</feature>
<dbReference type="InterPro" id="IPR035965">
    <property type="entry name" value="PAS-like_dom_sf"/>
</dbReference>
<dbReference type="InterPro" id="IPR029787">
    <property type="entry name" value="Nucleotide_cyclase"/>
</dbReference>
<dbReference type="PROSITE" id="PS50885">
    <property type="entry name" value="HAMP"/>
    <property type="match status" value="1"/>
</dbReference>
<reference evidence="5 6" key="1">
    <citation type="submission" date="2024-03" db="EMBL/GenBank/DDBJ databases">
        <title>Community enrichment and isolation of bacterial strains for fucoidan degradation.</title>
        <authorList>
            <person name="Sichert A."/>
        </authorList>
    </citation>
    <scope>NUCLEOTIDE SEQUENCE [LARGE SCALE GENOMIC DNA]</scope>
    <source>
        <strain evidence="5 6">AS12</strain>
    </source>
</reference>
<dbReference type="SUPFAM" id="SSF55785">
    <property type="entry name" value="PYP-like sensor domain (PAS domain)"/>
    <property type="match status" value="1"/>
</dbReference>
<accession>A0ABU9ST36</accession>
<dbReference type="InterPro" id="IPR000014">
    <property type="entry name" value="PAS"/>
</dbReference>
<organism evidence="5 6">
    <name type="scientific">Paraglaciecola mesophila</name>
    <dbReference type="NCBI Taxonomy" id="197222"/>
    <lineage>
        <taxon>Bacteria</taxon>
        <taxon>Pseudomonadati</taxon>
        <taxon>Pseudomonadota</taxon>
        <taxon>Gammaproteobacteria</taxon>
        <taxon>Alteromonadales</taxon>
        <taxon>Alteromonadaceae</taxon>
        <taxon>Paraglaciecola</taxon>
    </lineage>
</organism>
<evidence type="ECO:0000313" key="6">
    <source>
        <dbReference type="Proteomes" id="UP001461163"/>
    </source>
</evidence>
<dbReference type="PROSITE" id="PS50887">
    <property type="entry name" value="GGDEF"/>
    <property type="match status" value="1"/>
</dbReference>
<dbReference type="InterPro" id="IPR052155">
    <property type="entry name" value="Biofilm_reg_signaling"/>
</dbReference>
<dbReference type="InterPro" id="IPR000160">
    <property type="entry name" value="GGDEF_dom"/>
</dbReference>
<protein>
    <submittedName>
        <fullName evidence="5">Diguanylate cyclase</fullName>
        <ecNumber evidence="5">2.7.7.65</ecNumber>
    </submittedName>
</protein>
<dbReference type="NCBIfam" id="TIGR00229">
    <property type="entry name" value="sensory_box"/>
    <property type="match status" value="1"/>
</dbReference>
<dbReference type="Gene3D" id="3.30.450.20">
    <property type="entry name" value="PAS domain"/>
    <property type="match status" value="1"/>
</dbReference>
<dbReference type="Gene3D" id="3.30.70.270">
    <property type="match status" value="1"/>
</dbReference>
<dbReference type="GO" id="GO:0052621">
    <property type="term" value="F:diguanylate cyclase activity"/>
    <property type="evidence" value="ECO:0007669"/>
    <property type="project" value="UniProtKB-EC"/>
</dbReference>
<dbReference type="Gene3D" id="6.10.340.10">
    <property type="match status" value="1"/>
</dbReference>
<evidence type="ECO:0000259" key="4">
    <source>
        <dbReference type="PROSITE" id="PS50887"/>
    </source>
</evidence>
<dbReference type="InterPro" id="IPR043128">
    <property type="entry name" value="Rev_trsase/Diguanyl_cyclase"/>
</dbReference>
<dbReference type="PROSITE" id="PS50112">
    <property type="entry name" value="PAS"/>
    <property type="match status" value="1"/>
</dbReference>
<dbReference type="InterPro" id="IPR013656">
    <property type="entry name" value="PAS_4"/>
</dbReference>
<keyword evidence="1" id="KW-0472">Membrane</keyword>
<gene>
    <name evidence="5" type="ORF">WNY77_04430</name>
</gene>
<keyword evidence="1" id="KW-0812">Transmembrane</keyword>
<dbReference type="CDD" id="cd01949">
    <property type="entry name" value="GGDEF"/>
    <property type="match status" value="1"/>
</dbReference>